<reference evidence="1" key="1">
    <citation type="submission" date="2018-06" db="EMBL/GenBank/DDBJ databases">
        <authorList>
            <person name="Zhirakovskaya E."/>
        </authorList>
    </citation>
    <scope>NUCLEOTIDE SEQUENCE</scope>
</reference>
<dbReference type="AlphaFoldDB" id="A0A3B1CY99"/>
<dbReference type="EMBL" id="UOGI01000178">
    <property type="protein sequence ID" value="VAX33422.1"/>
    <property type="molecule type" value="Genomic_DNA"/>
</dbReference>
<dbReference type="Gene3D" id="3.40.50.10690">
    <property type="entry name" value="putative lor/sdh protein like domains"/>
    <property type="match status" value="1"/>
</dbReference>
<name>A0A3B1CY99_9ZZZZ</name>
<protein>
    <submittedName>
        <fullName evidence="1">Uncharacterized protein</fullName>
    </submittedName>
</protein>
<sequence length="324" mass="35321">MKTYKPLSLKLIRRYSLKDRKSKVEVSKAAGIFPEGGTFKEFMDSLPDILAGRDIREVINAIVSARLKDRPVVLAMGAHPVKVGLSPLIIDLMQKGIITAIAANGATVIHDFELSYTGETSEDVASELEDGTFGMAKETAVMINRAIKSGAKEDIGLGSAIGRLILKGRGFHNRRMSIFSEAYRLSIPATVHVAIGTDIIHMHPEASGEAIGKTSLLDFRTLTSVVSDLEGGVFINLGSAVVMPEVFLKALTVARNLGHRVKDITTVTMDFNRHYRPMENVVRRPTASGGRGYYITGHHEIMFPLLAGAVKEALSKSKHKQQNN</sequence>
<organism evidence="1">
    <name type="scientific">hydrothermal vent metagenome</name>
    <dbReference type="NCBI Taxonomy" id="652676"/>
    <lineage>
        <taxon>unclassified sequences</taxon>
        <taxon>metagenomes</taxon>
        <taxon>ecological metagenomes</taxon>
    </lineage>
</organism>
<gene>
    <name evidence="1" type="ORF">MNBD_NITROSPIRAE03-936</name>
</gene>
<evidence type="ECO:0000313" key="1">
    <source>
        <dbReference type="EMBL" id="VAX33422.1"/>
    </source>
</evidence>
<accession>A0A3B1CY99</accession>
<proteinExistence type="predicted"/>